<evidence type="ECO:0000259" key="1">
    <source>
        <dbReference type="Pfam" id="PF12804"/>
    </source>
</evidence>
<dbReference type="PANTHER" id="PTHR43777">
    <property type="entry name" value="MOLYBDENUM COFACTOR CYTIDYLYLTRANSFERASE"/>
    <property type="match status" value="1"/>
</dbReference>
<reference evidence="2" key="2">
    <citation type="journal article" date="2021" name="PeerJ">
        <title>Extensive microbial diversity within the chicken gut microbiome revealed by metagenomics and culture.</title>
        <authorList>
            <person name="Gilroy R."/>
            <person name="Ravi A."/>
            <person name="Getino M."/>
            <person name="Pursley I."/>
            <person name="Horton D.L."/>
            <person name="Alikhan N.F."/>
            <person name="Baker D."/>
            <person name="Gharbi K."/>
            <person name="Hall N."/>
            <person name="Watson M."/>
            <person name="Adriaenssens E.M."/>
            <person name="Foster-Nyarko E."/>
            <person name="Jarju S."/>
            <person name="Secka A."/>
            <person name="Antonio M."/>
            <person name="Oren A."/>
            <person name="Chaudhuri R.R."/>
            <person name="La Ragione R."/>
            <person name="Hildebrand F."/>
            <person name="Pallen M.J."/>
        </authorList>
    </citation>
    <scope>NUCLEOTIDE SEQUENCE</scope>
    <source>
        <strain evidence="2">ChiW13-3771</strain>
    </source>
</reference>
<feature type="domain" description="MobA-like NTP transferase" evidence="1">
    <location>
        <begin position="8"/>
        <end position="165"/>
    </location>
</feature>
<sequence length="191" mass="21821">MKEQQLYAILLMAGNSVRFGKNKLTHFVNNKKMYQYALELVLSCSELFSDIIVVTQYDEIETTAVQNHIKVVRNFQSEKGITSSIHLGIGAIPPAKGQAYLFLVGDQPWLTETTIRGLVDGWKQSKKGIGCVTFQEKLGNPVIFSWNYREELLALSGDRGGKQVLCCHKEDVYYYEVTERKELEDIDYKEK</sequence>
<dbReference type="InterPro" id="IPR029044">
    <property type="entry name" value="Nucleotide-diphossugar_trans"/>
</dbReference>
<accession>A0A9D1JEA3</accession>
<dbReference type="Proteomes" id="UP000824201">
    <property type="component" value="Unassembled WGS sequence"/>
</dbReference>
<dbReference type="Gene3D" id="3.90.550.10">
    <property type="entry name" value="Spore Coat Polysaccharide Biosynthesis Protein SpsA, Chain A"/>
    <property type="match status" value="1"/>
</dbReference>
<name>A0A9D1JEA3_9FIRM</name>
<comment type="caution">
    <text evidence="2">The sequence shown here is derived from an EMBL/GenBank/DDBJ whole genome shotgun (WGS) entry which is preliminary data.</text>
</comment>
<proteinExistence type="predicted"/>
<dbReference type="EMBL" id="DVHN01000187">
    <property type="protein sequence ID" value="HIR89879.1"/>
    <property type="molecule type" value="Genomic_DNA"/>
</dbReference>
<dbReference type="PANTHER" id="PTHR43777:SF1">
    <property type="entry name" value="MOLYBDENUM COFACTOR CYTIDYLYLTRANSFERASE"/>
    <property type="match status" value="1"/>
</dbReference>
<dbReference type="Pfam" id="PF12804">
    <property type="entry name" value="NTP_transf_3"/>
    <property type="match status" value="1"/>
</dbReference>
<dbReference type="GO" id="GO:0016779">
    <property type="term" value="F:nucleotidyltransferase activity"/>
    <property type="evidence" value="ECO:0007669"/>
    <property type="project" value="UniProtKB-ARBA"/>
</dbReference>
<evidence type="ECO:0000313" key="3">
    <source>
        <dbReference type="Proteomes" id="UP000824201"/>
    </source>
</evidence>
<dbReference type="InterPro" id="IPR025877">
    <property type="entry name" value="MobA-like_NTP_Trfase"/>
</dbReference>
<gene>
    <name evidence="2" type="ORF">IAC96_13115</name>
</gene>
<dbReference type="AlphaFoldDB" id="A0A9D1JEA3"/>
<protein>
    <submittedName>
        <fullName evidence="2">Nucleotidyltransferase family protein</fullName>
    </submittedName>
</protein>
<evidence type="ECO:0000313" key="2">
    <source>
        <dbReference type="EMBL" id="HIR89879.1"/>
    </source>
</evidence>
<organism evidence="2 3">
    <name type="scientific">Candidatus Fimimorpha faecalis</name>
    <dbReference type="NCBI Taxonomy" id="2840824"/>
    <lineage>
        <taxon>Bacteria</taxon>
        <taxon>Bacillati</taxon>
        <taxon>Bacillota</taxon>
        <taxon>Clostridia</taxon>
        <taxon>Eubacteriales</taxon>
        <taxon>Candidatus Fimimorpha</taxon>
    </lineage>
</organism>
<dbReference type="CDD" id="cd04182">
    <property type="entry name" value="GT_2_like_f"/>
    <property type="match status" value="1"/>
</dbReference>
<dbReference type="SUPFAM" id="SSF53448">
    <property type="entry name" value="Nucleotide-diphospho-sugar transferases"/>
    <property type="match status" value="1"/>
</dbReference>
<reference evidence="2" key="1">
    <citation type="submission" date="2020-10" db="EMBL/GenBank/DDBJ databases">
        <authorList>
            <person name="Gilroy R."/>
        </authorList>
    </citation>
    <scope>NUCLEOTIDE SEQUENCE</scope>
    <source>
        <strain evidence="2">ChiW13-3771</strain>
    </source>
</reference>